<name>A0ABU5VSM6_9BACT</name>
<evidence type="ECO:0000313" key="1">
    <source>
        <dbReference type="EMBL" id="MEA9354660.1"/>
    </source>
</evidence>
<gene>
    <name evidence="1" type="ORF">SHI21_00490</name>
</gene>
<dbReference type="Proteomes" id="UP001302274">
    <property type="component" value="Unassembled WGS sequence"/>
</dbReference>
<comment type="caution">
    <text evidence="1">The sequence shown here is derived from an EMBL/GenBank/DDBJ whole genome shotgun (WGS) entry which is preliminary data.</text>
</comment>
<dbReference type="PANTHER" id="PTHR40278">
    <property type="entry name" value="DNA UTILIZATION PROTEIN HOFN"/>
    <property type="match status" value="1"/>
</dbReference>
<sequence>MIELNLLEKKQPVVLPTILGIDLNNLNLKMLGVALVIYYLPSVIVSSVYSERTTQAEEALQTLTSQATKIKAALDKDANIKSQVDAYKLQVSKLQSRSTQVDEILKTRTNPKKILEKVARSIPEDVWFNRMSINEKNEISIEGGSYTPRAVGEFITNINDSPYFGGSVTPVRQENRKDNLDGVSTNYEVFELKGKIINYDMRSK</sequence>
<protein>
    <submittedName>
        <fullName evidence="1">PilN domain-containing protein</fullName>
    </submittedName>
</protein>
<dbReference type="PANTHER" id="PTHR40278:SF1">
    <property type="entry name" value="DNA UTILIZATION PROTEIN HOFN"/>
    <property type="match status" value="1"/>
</dbReference>
<dbReference type="InterPro" id="IPR007813">
    <property type="entry name" value="PilN"/>
</dbReference>
<dbReference type="Pfam" id="PF05137">
    <property type="entry name" value="PilN"/>
    <property type="match status" value="1"/>
</dbReference>
<dbReference type="EMBL" id="JAYGJQ010000001">
    <property type="protein sequence ID" value="MEA9354660.1"/>
    <property type="molecule type" value="Genomic_DNA"/>
</dbReference>
<reference evidence="1 2" key="1">
    <citation type="submission" date="2023-11" db="EMBL/GenBank/DDBJ databases">
        <title>A Novel Polar Bacteriovorax (B. antarcticus) Isolated from the Biocrust in Antarctica.</title>
        <authorList>
            <person name="Mun W."/>
            <person name="Choi S.Y."/>
            <person name="Mitchell R.J."/>
        </authorList>
    </citation>
    <scope>NUCLEOTIDE SEQUENCE [LARGE SCALE GENOMIC DNA]</scope>
    <source>
        <strain evidence="1 2">PP10</strain>
    </source>
</reference>
<organism evidence="1 2">
    <name type="scientific">Bacteriovorax antarcticus</name>
    <dbReference type="NCBI Taxonomy" id="3088717"/>
    <lineage>
        <taxon>Bacteria</taxon>
        <taxon>Pseudomonadati</taxon>
        <taxon>Bdellovibrionota</taxon>
        <taxon>Bacteriovoracia</taxon>
        <taxon>Bacteriovoracales</taxon>
        <taxon>Bacteriovoracaceae</taxon>
        <taxon>Bacteriovorax</taxon>
    </lineage>
</organism>
<accession>A0ABU5VSM6</accession>
<dbReference type="RefSeq" id="WP_323574114.1">
    <property type="nucleotide sequence ID" value="NZ_JAYGJQ010000001.1"/>
</dbReference>
<dbReference type="InterPro" id="IPR052534">
    <property type="entry name" value="Extracell_DNA_Util/SecSys_Comp"/>
</dbReference>
<evidence type="ECO:0000313" key="2">
    <source>
        <dbReference type="Proteomes" id="UP001302274"/>
    </source>
</evidence>
<proteinExistence type="predicted"/>
<keyword evidence="2" id="KW-1185">Reference proteome</keyword>